<evidence type="ECO:0000256" key="1">
    <source>
        <dbReference type="ARBA" id="ARBA00004651"/>
    </source>
</evidence>
<evidence type="ECO:0000313" key="9">
    <source>
        <dbReference type="Proteomes" id="UP000297475"/>
    </source>
</evidence>
<dbReference type="OrthoDB" id="1404228at2"/>
<evidence type="ECO:0000259" key="7">
    <source>
        <dbReference type="PROSITE" id="PS50850"/>
    </source>
</evidence>
<feature type="transmembrane region" description="Helical" evidence="6">
    <location>
        <begin position="78"/>
        <end position="96"/>
    </location>
</feature>
<evidence type="ECO:0000313" key="8">
    <source>
        <dbReference type="EMBL" id="TGG95097.1"/>
    </source>
</evidence>
<dbReference type="AlphaFoldDB" id="A0A4Z0WGL6"/>
<accession>A0A4Z0WGL6</accession>
<feature type="transmembrane region" description="Helical" evidence="6">
    <location>
        <begin position="141"/>
        <end position="165"/>
    </location>
</feature>
<dbReference type="PANTHER" id="PTHR43124">
    <property type="entry name" value="PURINE EFFLUX PUMP PBUE"/>
    <property type="match status" value="1"/>
</dbReference>
<name>A0A4Z0WGL6_9GAMM</name>
<feature type="transmembrane region" description="Helical" evidence="6">
    <location>
        <begin position="52"/>
        <end position="73"/>
    </location>
</feature>
<reference evidence="8 9" key="1">
    <citation type="submission" date="2019-04" db="EMBL/GenBank/DDBJ databases">
        <title>Natronospirillum operosus gen. nov., sp. nov., a haloalkaliphilic satellite isolated from decaying biomass of laboratory culture of cyanobacterium Geitlerinema sp. and proposal of Natronospirillaceae fam. nov. and Saccharospirillaceae fam. nov.</title>
        <authorList>
            <person name="Kevbrin V."/>
            <person name="Boltyanskaya Y."/>
            <person name="Koziaeva V."/>
            <person name="Grouzdev D.S."/>
            <person name="Park M."/>
            <person name="Cho J."/>
        </authorList>
    </citation>
    <scope>NUCLEOTIDE SEQUENCE [LARGE SCALE GENOMIC DNA]</scope>
    <source>
        <strain evidence="8 9">G-116</strain>
    </source>
</reference>
<evidence type="ECO:0000256" key="2">
    <source>
        <dbReference type="ARBA" id="ARBA00022475"/>
    </source>
</evidence>
<evidence type="ECO:0000256" key="5">
    <source>
        <dbReference type="ARBA" id="ARBA00023136"/>
    </source>
</evidence>
<keyword evidence="4 6" id="KW-1133">Transmembrane helix</keyword>
<feature type="transmembrane region" description="Helical" evidence="6">
    <location>
        <begin position="171"/>
        <end position="190"/>
    </location>
</feature>
<dbReference type="GO" id="GO:0005886">
    <property type="term" value="C:plasma membrane"/>
    <property type="evidence" value="ECO:0007669"/>
    <property type="project" value="UniProtKB-SubCell"/>
</dbReference>
<dbReference type="EMBL" id="SRMF01000001">
    <property type="protein sequence ID" value="TGG95097.1"/>
    <property type="molecule type" value="Genomic_DNA"/>
</dbReference>
<comment type="caution">
    <text evidence="8">The sequence shown here is derived from an EMBL/GenBank/DDBJ whole genome shotgun (WGS) entry which is preliminary data.</text>
</comment>
<feature type="transmembrane region" description="Helical" evidence="6">
    <location>
        <begin position="263"/>
        <end position="285"/>
    </location>
</feature>
<dbReference type="GO" id="GO:0022857">
    <property type="term" value="F:transmembrane transporter activity"/>
    <property type="evidence" value="ECO:0007669"/>
    <property type="project" value="InterPro"/>
</dbReference>
<protein>
    <submittedName>
        <fullName evidence="8">MFS transporter</fullName>
    </submittedName>
</protein>
<feature type="transmembrane region" description="Helical" evidence="6">
    <location>
        <begin position="355"/>
        <end position="375"/>
    </location>
</feature>
<keyword evidence="3 6" id="KW-0812">Transmembrane</keyword>
<dbReference type="InterPro" id="IPR020846">
    <property type="entry name" value="MFS_dom"/>
</dbReference>
<dbReference type="Pfam" id="PF07690">
    <property type="entry name" value="MFS_1"/>
    <property type="match status" value="1"/>
</dbReference>
<proteinExistence type="predicted"/>
<evidence type="ECO:0000256" key="3">
    <source>
        <dbReference type="ARBA" id="ARBA00022692"/>
    </source>
</evidence>
<dbReference type="InterPro" id="IPR036259">
    <property type="entry name" value="MFS_trans_sf"/>
</dbReference>
<feature type="domain" description="Major facilitator superfamily (MFS) profile" evidence="7">
    <location>
        <begin position="14"/>
        <end position="405"/>
    </location>
</feature>
<dbReference type="SUPFAM" id="SSF103473">
    <property type="entry name" value="MFS general substrate transporter"/>
    <property type="match status" value="1"/>
</dbReference>
<dbReference type="PANTHER" id="PTHR43124:SF3">
    <property type="entry name" value="CHLORAMPHENICOL EFFLUX PUMP RV0191"/>
    <property type="match status" value="1"/>
</dbReference>
<keyword evidence="9" id="KW-1185">Reference proteome</keyword>
<keyword evidence="2" id="KW-1003">Cell membrane</keyword>
<dbReference type="InterPro" id="IPR011701">
    <property type="entry name" value="MFS"/>
</dbReference>
<sequence length="411" mass="44410">MRAYMDFMRQNAALLAFGFLAFFWGNFGQSFFIAWFGTPIQQDLGLSASAYSLAYSVATLGSAASIIVVGALIDRVRLSYYVATVGIGLGLAMLVLANAVNFWTLLTGFFLLRLCGQGLMPHTGISTMARYFEHGRGKAMSIAASGTPVGEMLMPLAVVGILAWVGWRGSWLLFAALVPLVLLPVMWLLLRRIGRSHSLDPAQAAKETEGETGAELAYRRRDVLRDARFWLVLPVLLSGGFLVTAVFIHQGFLLQTKGWSPEWFALCFAVYGAMHWLGSLGMGVLVDRFSARQMMRVCMFPTLLGLLLLIPAQHPLMAMVFMFLAGTSMGATAPVMGALWAEVYGVRHIGAIRSLVTACGVLATSASPLMVGLAIDADVSLTSMLISSVVLLCVVITLSQFAFTGNRAPQS</sequence>
<keyword evidence="5 6" id="KW-0472">Membrane</keyword>
<feature type="transmembrane region" description="Helical" evidence="6">
    <location>
        <begin position="297"/>
        <end position="314"/>
    </location>
</feature>
<evidence type="ECO:0000256" key="4">
    <source>
        <dbReference type="ARBA" id="ARBA00022989"/>
    </source>
</evidence>
<dbReference type="Gene3D" id="1.20.1250.20">
    <property type="entry name" value="MFS general substrate transporter like domains"/>
    <property type="match status" value="2"/>
</dbReference>
<dbReference type="Proteomes" id="UP000297475">
    <property type="component" value="Unassembled WGS sequence"/>
</dbReference>
<feature type="transmembrane region" description="Helical" evidence="6">
    <location>
        <begin position="320"/>
        <end position="343"/>
    </location>
</feature>
<feature type="transmembrane region" description="Helical" evidence="6">
    <location>
        <begin position="229"/>
        <end position="251"/>
    </location>
</feature>
<comment type="subcellular location">
    <subcellularLocation>
        <location evidence="1">Cell membrane</location>
        <topology evidence="1">Multi-pass membrane protein</topology>
    </subcellularLocation>
</comment>
<feature type="transmembrane region" description="Helical" evidence="6">
    <location>
        <begin position="381"/>
        <end position="403"/>
    </location>
</feature>
<dbReference type="PROSITE" id="PS50850">
    <property type="entry name" value="MFS"/>
    <property type="match status" value="1"/>
</dbReference>
<dbReference type="RefSeq" id="WP_135480482.1">
    <property type="nucleotide sequence ID" value="NZ_SRMF01000001.1"/>
</dbReference>
<dbReference type="InterPro" id="IPR050189">
    <property type="entry name" value="MFS_Efflux_Transporters"/>
</dbReference>
<gene>
    <name evidence="8" type="ORF">E4656_01315</name>
</gene>
<organism evidence="8 9">
    <name type="scientific">Natronospirillum operosum</name>
    <dbReference type="NCBI Taxonomy" id="2759953"/>
    <lineage>
        <taxon>Bacteria</taxon>
        <taxon>Pseudomonadati</taxon>
        <taxon>Pseudomonadota</taxon>
        <taxon>Gammaproteobacteria</taxon>
        <taxon>Oceanospirillales</taxon>
        <taxon>Natronospirillaceae</taxon>
        <taxon>Natronospirillum</taxon>
    </lineage>
</organism>
<evidence type="ECO:0000256" key="6">
    <source>
        <dbReference type="SAM" id="Phobius"/>
    </source>
</evidence>